<name>A0ABQ2WPW4_9ALTE</name>
<protein>
    <recommendedName>
        <fullName evidence="4">Lipoprotein</fullName>
    </recommendedName>
</protein>
<accession>A0ABQ2WPW4</accession>
<evidence type="ECO:0000256" key="1">
    <source>
        <dbReference type="SAM" id="SignalP"/>
    </source>
</evidence>
<gene>
    <name evidence="2" type="ORF">GCM10008111_20170</name>
</gene>
<dbReference type="PANTHER" id="PTHR41339">
    <property type="entry name" value="LIPL48"/>
    <property type="match status" value="1"/>
</dbReference>
<dbReference type="EMBL" id="BMYR01000008">
    <property type="protein sequence ID" value="GGW64252.1"/>
    <property type="molecule type" value="Genomic_DNA"/>
</dbReference>
<dbReference type="PROSITE" id="PS51257">
    <property type="entry name" value="PROKAR_LIPOPROTEIN"/>
    <property type="match status" value="1"/>
</dbReference>
<dbReference type="PANTHER" id="PTHR41339:SF1">
    <property type="entry name" value="SECRETED PROTEIN"/>
    <property type="match status" value="1"/>
</dbReference>
<comment type="caution">
    <text evidence="2">The sequence shown here is derived from an EMBL/GenBank/DDBJ whole genome shotgun (WGS) entry which is preliminary data.</text>
</comment>
<dbReference type="Proteomes" id="UP000634667">
    <property type="component" value="Unassembled WGS sequence"/>
</dbReference>
<dbReference type="RefSeq" id="WP_189483099.1">
    <property type="nucleotide sequence ID" value="NZ_BMYR01000008.1"/>
</dbReference>
<feature type="chain" id="PRO_5045747518" description="Lipoprotein" evidence="1">
    <location>
        <begin position="30"/>
        <end position="897"/>
    </location>
</feature>
<dbReference type="SMART" id="SM00710">
    <property type="entry name" value="PbH1"/>
    <property type="match status" value="4"/>
</dbReference>
<dbReference type="InterPro" id="IPR011050">
    <property type="entry name" value="Pectin_lyase_fold/virulence"/>
</dbReference>
<keyword evidence="3" id="KW-1185">Reference proteome</keyword>
<evidence type="ECO:0008006" key="4">
    <source>
        <dbReference type="Google" id="ProtNLM"/>
    </source>
</evidence>
<proteinExistence type="predicted"/>
<sequence length="897" mass="93664">MALRKMVKLSAIASALMLAGCGGDLVVNAGSNSNNNTGGGTGGGSTPPPVVSACPSFSTQGTSLAGVNKPVCEITGTITSDTRLTANIAWSLSGKVAVGNDNANSATLTIEPGTTLFGKSGADFLVVARGSKIQAVGTRTAPIIMTSVNDMLGLSDEESTAEWGGLVILGNAPTNKCDPANLANCRVESEGEAGPYGGSNPEDDSGALKYVQVRYAGFEVIPDNELNGITFGGVGSRTVVEYIQVHNNLDDGVEFFGGTVDAKYVVLTGNRDDSLDWADGWTGRMQHVLVRKAQNDTKANRGIEADNQSGNFTATPVSKPRIANMTIIGNNFDGEDDSEGILLRAGTAGELYNIIVTGPSGMGECFEINSNESVANAGNGQIIFRNSIIDCAEPFRNSVDAAGNVTLNAEAWFRAQPGNIVGDALLGGYIPAPNSPALGNGYNVANNVDPWFDNVTYIGAFDGTNDWTEGWTIGLHPEDDLAACPVGTTQVNSLTGRLNCQLSGDITTNVTLATGADYVLSGRVRIGNDNRSNATLTIQPGVTIFGKSGADFLVITRGSKIEANGTAANPIVMTSVQDVIGSPTAAGQWGGLVLLGNAPSNKCDQANLASCQIEAEGDAGPYGGANWEDNSGRLNYVVVKHAGFEVIPDNELNGITFFGVGSQTQCSNIQVHQNVDDGVEFFGGSVSCKNVVLTSNGDDSLDWADGWRGNMQFVIVKHDADDAKANRGIEADNQSGNFTALPVSNPIIANMTIIGNNFDGDDDSEGVLLRAGTNAKLHNFIITGPTGMGECLEIESNESRALAASGELQMTHSVIACAEPFRGNLGNGTTVEQWFLAQEGNSVAPNQAAVLKGIYTIDTTTPKVMSTVNPFFENVDFIGAVKEGRDWTAGWTVGLQD</sequence>
<organism evidence="2 3">
    <name type="scientific">Alishewanella tabrizica</name>
    <dbReference type="NCBI Taxonomy" id="671278"/>
    <lineage>
        <taxon>Bacteria</taxon>
        <taxon>Pseudomonadati</taxon>
        <taxon>Pseudomonadota</taxon>
        <taxon>Gammaproteobacteria</taxon>
        <taxon>Alteromonadales</taxon>
        <taxon>Alteromonadaceae</taxon>
        <taxon>Alishewanella</taxon>
    </lineage>
</organism>
<reference evidence="3" key="1">
    <citation type="journal article" date="2019" name="Int. J. Syst. Evol. Microbiol.">
        <title>The Global Catalogue of Microorganisms (GCM) 10K type strain sequencing project: providing services to taxonomists for standard genome sequencing and annotation.</title>
        <authorList>
            <consortium name="The Broad Institute Genomics Platform"/>
            <consortium name="The Broad Institute Genome Sequencing Center for Infectious Disease"/>
            <person name="Wu L."/>
            <person name="Ma J."/>
        </authorList>
    </citation>
    <scope>NUCLEOTIDE SEQUENCE [LARGE SCALE GENOMIC DNA]</scope>
    <source>
        <strain evidence="3">KCTC 23723</strain>
    </source>
</reference>
<dbReference type="SUPFAM" id="SSF51126">
    <property type="entry name" value="Pectin lyase-like"/>
    <property type="match status" value="1"/>
</dbReference>
<feature type="signal peptide" evidence="1">
    <location>
        <begin position="1"/>
        <end position="29"/>
    </location>
</feature>
<evidence type="ECO:0000313" key="3">
    <source>
        <dbReference type="Proteomes" id="UP000634667"/>
    </source>
</evidence>
<keyword evidence="1" id="KW-0732">Signal</keyword>
<evidence type="ECO:0000313" key="2">
    <source>
        <dbReference type="EMBL" id="GGW64252.1"/>
    </source>
</evidence>
<dbReference type="InterPro" id="IPR006626">
    <property type="entry name" value="PbH1"/>
</dbReference>